<keyword evidence="1" id="KW-0472">Membrane</keyword>
<dbReference type="EMBL" id="ASPP01004094">
    <property type="protein sequence ID" value="ETO32562.1"/>
    <property type="molecule type" value="Genomic_DNA"/>
</dbReference>
<evidence type="ECO:0000313" key="3">
    <source>
        <dbReference type="Proteomes" id="UP000023152"/>
    </source>
</evidence>
<evidence type="ECO:0000313" key="2">
    <source>
        <dbReference type="EMBL" id="ETO32562.1"/>
    </source>
</evidence>
<gene>
    <name evidence="2" type="ORF">RFI_04556</name>
</gene>
<evidence type="ECO:0000256" key="1">
    <source>
        <dbReference type="SAM" id="Phobius"/>
    </source>
</evidence>
<reference evidence="2 3" key="1">
    <citation type="journal article" date="2013" name="Curr. Biol.">
        <title>The Genome of the Foraminiferan Reticulomyxa filosa.</title>
        <authorList>
            <person name="Glockner G."/>
            <person name="Hulsmann N."/>
            <person name="Schleicher M."/>
            <person name="Noegel A.A."/>
            <person name="Eichinger L."/>
            <person name="Gallinger C."/>
            <person name="Pawlowski J."/>
            <person name="Sierra R."/>
            <person name="Euteneuer U."/>
            <person name="Pillet L."/>
            <person name="Moustafa A."/>
            <person name="Platzer M."/>
            <person name="Groth M."/>
            <person name="Szafranski K."/>
            <person name="Schliwa M."/>
        </authorList>
    </citation>
    <scope>NUCLEOTIDE SEQUENCE [LARGE SCALE GENOMIC DNA]</scope>
</reference>
<dbReference type="Proteomes" id="UP000023152">
    <property type="component" value="Unassembled WGS sequence"/>
</dbReference>
<accession>X6P4Q1</accession>
<keyword evidence="1" id="KW-0812">Transmembrane</keyword>
<keyword evidence="1" id="KW-1133">Transmembrane helix</keyword>
<organism evidence="2 3">
    <name type="scientific">Reticulomyxa filosa</name>
    <dbReference type="NCBI Taxonomy" id="46433"/>
    <lineage>
        <taxon>Eukaryota</taxon>
        <taxon>Sar</taxon>
        <taxon>Rhizaria</taxon>
        <taxon>Retaria</taxon>
        <taxon>Foraminifera</taxon>
        <taxon>Monothalamids</taxon>
        <taxon>Reticulomyxidae</taxon>
        <taxon>Reticulomyxa</taxon>
    </lineage>
</organism>
<feature type="transmembrane region" description="Helical" evidence="1">
    <location>
        <begin position="48"/>
        <end position="74"/>
    </location>
</feature>
<keyword evidence="3" id="KW-1185">Reference proteome</keyword>
<name>X6P4Q1_RETFI</name>
<comment type="caution">
    <text evidence="2">The sequence shown here is derived from an EMBL/GenBank/DDBJ whole genome shotgun (WGS) entry which is preliminary data.</text>
</comment>
<feature type="transmembrane region" description="Helical" evidence="1">
    <location>
        <begin position="121"/>
        <end position="141"/>
    </location>
</feature>
<sequence length="142" mass="16468">MIHNVLSNRVRRVQVSKETIKKLEKSFQASLLSNYQQIRKENKFIAKLYIYFVIIICAFAGGQTLLITVVFALWSLPFICTLLQYQTQKKFFCLHIFEKEWGLGDAVPFLILSQYSQKPEILATICLLVNVLNCIFALIFIN</sequence>
<proteinExistence type="predicted"/>
<protein>
    <submittedName>
        <fullName evidence="2">Uncharacterized protein</fullName>
    </submittedName>
</protein>
<dbReference type="AlphaFoldDB" id="X6P4Q1"/>